<accession>A0A482VVN0</accession>
<sequence>MSFFIKSKQVNGSLKFSAGKRRKRKAEKIPKKDDEITSSEDEDNQINLPHQPSEDEEETAQEKKLRLAKLYLEEIEREEKQRLEDKEVSKEVISKRLKTDHLKQMGKFQTTIADKYTGVDESNIKILKCREQRNTVTCLCVSSNNNWIFSGRSIKERKKIGVIPFVKTNIDRILGHSSCIFSVAISTDNKFLVVGDASGMIQIWNPSDLSHVGTLKGHKKAVTGLCLKSNSHTLYSASNDRSVRVWSLDEMAFVETLFGHQDGITCIDVLHSDKPVSSGGKDGSIRLWKVSEESQLIFNAHPGNIDTVKLINEQNFVSGGDDGQLSVWSSMKKKPLCSVKQAHGCDATNSQPYWISAVASYIHSDIVASGSQDGCIRLWKLQDRHRIISKMFEIPLTGCINTLAFTSDGKYLIAGLGKDHRLGRWSTVKSAVNG</sequence>
<protein>
    <submittedName>
        <fullName evidence="7">U3 small nucleolar RNA-interacting protein 2</fullName>
    </submittedName>
</protein>
<feature type="repeat" description="WD" evidence="5">
    <location>
        <begin position="298"/>
        <end position="329"/>
    </location>
</feature>
<feature type="repeat" description="WD" evidence="5">
    <location>
        <begin position="215"/>
        <end position="256"/>
    </location>
</feature>
<dbReference type="InterPro" id="IPR039241">
    <property type="entry name" value="Rrp9-like"/>
</dbReference>
<organism evidence="7 8">
    <name type="scientific">Asbolus verrucosus</name>
    <name type="common">Desert ironclad beetle</name>
    <dbReference type="NCBI Taxonomy" id="1661398"/>
    <lineage>
        <taxon>Eukaryota</taxon>
        <taxon>Metazoa</taxon>
        <taxon>Ecdysozoa</taxon>
        <taxon>Arthropoda</taxon>
        <taxon>Hexapoda</taxon>
        <taxon>Insecta</taxon>
        <taxon>Pterygota</taxon>
        <taxon>Neoptera</taxon>
        <taxon>Endopterygota</taxon>
        <taxon>Coleoptera</taxon>
        <taxon>Polyphaga</taxon>
        <taxon>Cucujiformia</taxon>
        <taxon>Tenebrionidae</taxon>
        <taxon>Pimeliinae</taxon>
        <taxon>Asbolus</taxon>
    </lineage>
</organism>
<keyword evidence="4" id="KW-0539">Nucleus</keyword>
<dbReference type="GO" id="GO:0032040">
    <property type="term" value="C:small-subunit processome"/>
    <property type="evidence" value="ECO:0007669"/>
    <property type="project" value="TreeGrafter"/>
</dbReference>
<evidence type="ECO:0000313" key="8">
    <source>
        <dbReference type="Proteomes" id="UP000292052"/>
    </source>
</evidence>
<dbReference type="PROSITE" id="PS50082">
    <property type="entry name" value="WD_REPEATS_2"/>
    <property type="match status" value="5"/>
</dbReference>
<dbReference type="GO" id="GO:0034511">
    <property type="term" value="F:U3 snoRNA binding"/>
    <property type="evidence" value="ECO:0007669"/>
    <property type="project" value="InterPro"/>
</dbReference>
<dbReference type="Proteomes" id="UP000292052">
    <property type="component" value="Unassembled WGS sequence"/>
</dbReference>
<feature type="repeat" description="WD" evidence="5">
    <location>
        <begin position="257"/>
        <end position="298"/>
    </location>
</feature>
<dbReference type="PRINTS" id="PR00320">
    <property type="entry name" value="GPROTEINBRPT"/>
</dbReference>
<keyword evidence="2 5" id="KW-0853">WD repeat</keyword>
<proteinExistence type="predicted"/>
<dbReference type="Pfam" id="PF00400">
    <property type="entry name" value="WD40"/>
    <property type="match status" value="7"/>
</dbReference>
<dbReference type="PROSITE" id="PS50294">
    <property type="entry name" value="WD_REPEATS_REGION"/>
    <property type="match status" value="3"/>
</dbReference>
<name>A0A482VVN0_ASBVE</name>
<dbReference type="SUPFAM" id="SSF50978">
    <property type="entry name" value="WD40 repeat-like"/>
    <property type="match status" value="1"/>
</dbReference>
<dbReference type="FunFam" id="2.130.10.10:FF:000509">
    <property type="entry name" value="U3 small nucleolar RNA-interacting protein"/>
    <property type="match status" value="1"/>
</dbReference>
<dbReference type="InterPro" id="IPR001680">
    <property type="entry name" value="WD40_rpt"/>
</dbReference>
<comment type="subcellular location">
    <subcellularLocation>
        <location evidence="1">Nucleus</location>
    </subcellularLocation>
</comment>
<gene>
    <name evidence="7" type="ORF">BDFB_004277</name>
</gene>
<dbReference type="EMBL" id="QDEB01058508">
    <property type="protein sequence ID" value="RZC36824.1"/>
    <property type="molecule type" value="Genomic_DNA"/>
</dbReference>
<dbReference type="Gene3D" id="2.130.10.10">
    <property type="entry name" value="YVTN repeat-like/Quinoprotein amine dehydrogenase"/>
    <property type="match status" value="1"/>
</dbReference>
<dbReference type="SMART" id="SM00320">
    <property type="entry name" value="WD40"/>
    <property type="match status" value="6"/>
</dbReference>
<comment type="caution">
    <text evidence="7">The sequence shown here is derived from an EMBL/GenBank/DDBJ whole genome shotgun (WGS) entry which is preliminary data.</text>
</comment>
<dbReference type="CDD" id="cd00200">
    <property type="entry name" value="WD40"/>
    <property type="match status" value="1"/>
</dbReference>
<keyword evidence="8" id="KW-1185">Reference proteome</keyword>
<dbReference type="OrthoDB" id="189968at2759"/>
<evidence type="ECO:0000256" key="1">
    <source>
        <dbReference type="ARBA" id="ARBA00004123"/>
    </source>
</evidence>
<dbReference type="STRING" id="1661398.A0A482VVN0"/>
<feature type="repeat" description="WD" evidence="5">
    <location>
        <begin position="173"/>
        <end position="205"/>
    </location>
</feature>
<feature type="repeat" description="WD" evidence="5">
    <location>
        <begin position="348"/>
        <end position="389"/>
    </location>
</feature>
<evidence type="ECO:0000256" key="2">
    <source>
        <dbReference type="ARBA" id="ARBA00022574"/>
    </source>
</evidence>
<dbReference type="InterPro" id="IPR020472">
    <property type="entry name" value="WD40_PAC1"/>
</dbReference>
<dbReference type="InterPro" id="IPR015943">
    <property type="entry name" value="WD40/YVTN_repeat-like_dom_sf"/>
</dbReference>
<dbReference type="PANTHER" id="PTHR19865">
    <property type="entry name" value="U3 SMALL NUCLEOLAR RNA INTERACTING PROTEIN 2"/>
    <property type="match status" value="1"/>
</dbReference>
<evidence type="ECO:0000256" key="5">
    <source>
        <dbReference type="PROSITE-ProRule" id="PRU00221"/>
    </source>
</evidence>
<dbReference type="InterPro" id="IPR036322">
    <property type="entry name" value="WD40_repeat_dom_sf"/>
</dbReference>
<evidence type="ECO:0000313" key="7">
    <source>
        <dbReference type="EMBL" id="RZC36824.1"/>
    </source>
</evidence>
<dbReference type="AlphaFoldDB" id="A0A482VVN0"/>
<feature type="region of interest" description="Disordered" evidence="6">
    <location>
        <begin position="15"/>
        <end position="60"/>
    </location>
</feature>
<evidence type="ECO:0000256" key="4">
    <source>
        <dbReference type="ARBA" id="ARBA00023242"/>
    </source>
</evidence>
<evidence type="ECO:0000256" key="6">
    <source>
        <dbReference type="SAM" id="MobiDB-lite"/>
    </source>
</evidence>
<reference evidence="7 8" key="1">
    <citation type="submission" date="2017-03" db="EMBL/GenBank/DDBJ databases">
        <title>Genome of the blue death feigning beetle - Asbolus verrucosus.</title>
        <authorList>
            <person name="Rider S.D."/>
        </authorList>
    </citation>
    <scope>NUCLEOTIDE SEQUENCE [LARGE SCALE GENOMIC DNA]</scope>
    <source>
        <strain evidence="7">Butters</strain>
        <tissue evidence="7">Head and leg muscle</tissue>
    </source>
</reference>
<dbReference type="PANTHER" id="PTHR19865:SF0">
    <property type="entry name" value="U3 SMALL NUCLEOLAR RNA-INTERACTING PROTEIN 2"/>
    <property type="match status" value="1"/>
</dbReference>
<evidence type="ECO:0000256" key="3">
    <source>
        <dbReference type="ARBA" id="ARBA00022737"/>
    </source>
</evidence>
<keyword evidence="3" id="KW-0677">Repeat</keyword>
<feature type="non-terminal residue" evidence="7">
    <location>
        <position position="434"/>
    </location>
</feature>